<dbReference type="RefSeq" id="WP_370440354.1">
    <property type="nucleotide sequence ID" value="NZ_JBGFTU010000004.1"/>
</dbReference>
<comment type="caution">
    <text evidence="3">The sequence shown here is derived from an EMBL/GenBank/DDBJ whole genome shotgun (WGS) entry which is preliminary data.</text>
</comment>
<protein>
    <submittedName>
        <fullName evidence="3">Glycosyltransferase family 2 protein</fullName>
        <ecNumber evidence="3">2.4.-.-</ecNumber>
    </submittedName>
</protein>
<dbReference type="Pfam" id="PF00535">
    <property type="entry name" value="Glycos_transf_2"/>
    <property type="match status" value="1"/>
</dbReference>
<evidence type="ECO:0000256" key="1">
    <source>
        <dbReference type="SAM" id="MobiDB-lite"/>
    </source>
</evidence>
<sequence length="402" mass="40614">MHSTGEAAGAREGAADGAPGGAPAPVGPDAPGRVGPAGGTGDGGGDGGGAAAGDLRVVVAVLTYRRPDDLAALLPRLRAQAAASRPPAEVLVVDNDPAAGARELVERVAATPGAPLRHVHEARPGIAAARNRALAHADRPTGPGAGPADLLVFLDDDERPADGWLDALLAEHRRSGAAGVVGPVVSRFQTPLDPWITAGGFFERRRLPTGTPVQVAATNNLLLDLRALRAAGVDLPAAFDERFGLSGGSDTLFTRSLTTAGLRLLWCDEALVTDVVPAARASREWVLRRALRSGNSWSRTSLALAGGPGDRWRARVRLTAAGALRAAAGGAGAAAGRLLGRPRWHARGARAAARGLGMAGGAWGWTYAEYARPAAPGGAAPGGGLRTAPGPGTPPTSAGPPR</sequence>
<dbReference type="Gene3D" id="3.90.550.10">
    <property type="entry name" value="Spore Coat Polysaccharide Biosynthesis Protein SpsA, Chain A"/>
    <property type="match status" value="1"/>
</dbReference>
<dbReference type="EC" id="2.4.-.-" evidence="3"/>
<evidence type="ECO:0000313" key="3">
    <source>
        <dbReference type="EMBL" id="MEZ0164112.1"/>
    </source>
</evidence>
<dbReference type="EMBL" id="JBGFTU010000004">
    <property type="protein sequence ID" value="MEZ0164112.1"/>
    <property type="molecule type" value="Genomic_DNA"/>
</dbReference>
<feature type="compositionally biased region" description="Pro residues" evidence="1">
    <location>
        <begin position="391"/>
        <end position="402"/>
    </location>
</feature>
<dbReference type="SUPFAM" id="SSF53448">
    <property type="entry name" value="Nucleotide-diphospho-sugar transferases"/>
    <property type="match status" value="1"/>
</dbReference>
<proteinExistence type="predicted"/>
<reference evidence="3 4" key="1">
    <citation type="submission" date="2024-07" db="EMBL/GenBank/DDBJ databases">
        <authorList>
            <person name="Thanompreechachai J."/>
            <person name="Duangmal K."/>
        </authorList>
    </citation>
    <scope>NUCLEOTIDE SEQUENCE [LARGE SCALE GENOMIC DNA]</scope>
    <source>
        <strain evidence="3 4">LSe6-4</strain>
    </source>
</reference>
<dbReference type="InterPro" id="IPR001173">
    <property type="entry name" value="Glyco_trans_2-like"/>
</dbReference>
<feature type="compositionally biased region" description="Low complexity" evidence="1">
    <location>
        <begin position="1"/>
        <end position="34"/>
    </location>
</feature>
<feature type="compositionally biased region" description="Gly residues" evidence="1">
    <location>
        <begin position="35"/>
        <end position="48"/>
    </location>
</feature>
<dbReference type="PANTHER" id="PTHR43685:SF3">
    <property type="entry name" value="SLR2126 PROTEIN"/>
    <property type="match status" value="1"/>
</dbReference>
<dbReference type="CDD" id="cd00761">
    <property type="entry name" value="Glyco_tranf_GTA_type"/>
    <property type="match status" value="1"/>
</dbReference>
<dbReference type="Proteomes" id="UP001565927">
    <property type="component" value="Unassembled WGS sequence"/>
</dbReference>
<accession>A0ABV4GXS2</accession>
<gene>
    <name evidence="3" type="ORF">AB2L27_04935</name>
</gene>
<feature type="region of interest" description="Disordered" evidence="1">
    <location>
        <begin position="1"/>
        <end position="48"/>
    </location>
</feature>
<name>A0ABV4GXS2_9ACTN</name>
<dbReference type="PANTHER" id="PTHR43685">
    <property type="entry name" value="GLYCOSYLTRANSFERASE"/>
    <property type="match status" value="1"/>
</dbReference>
<feature type="domain" description="Glycosyltransferase 2-like" evidence="2">
    <location>
        <begin position="59"/>
        <end position="206"/>
    </location>
</feature>
<evidence type="ECO:0000259" key="2">
    <source>
        <dbReference type="Pfam" id="PF00535"/>
    </source>
</evidence>
<dbReference type="GO" id="GO:0016757">
    <property type="term" value="F:glycosyltransferase activity"/>
    <property type="evidence" value="ECO:0007669"/>
    <property type="project" value="UniProtKB-KW"/>
</dbReference>
<keyword evidence="3" id="KW-0808">Transferase</keyword>
<keyword evidence="4" id="KW-1185">Reference proteome</keyword>
<organism evidence="3 4">
    <name type="scientific">Kineococcus halophytocola</name>
    <dbReference type="NCBI Taxonomy" id="3234027"/>
    <lineage>
        <taxon>Bacteria</taxon>
        <taxon>Bacillati</taxon>
        <taxon>Actinomycetota</taxon>
        <taxon>Actinomycetes</taxon>
        <taxon>Kineosporiales</taxon>
        <taxon>Kineosporiaceae</taxon>
        <taxon>Kineococcus</taxon>
    </lineage>
</organism>
<feature type="region of interest" description="Disordered" evidence="1">
    <location>
        <begin position="376"/>
        <end position="402"/>
    </location>
</feature>
<dbReference type="InterPro" id="IPR029044">
    <property type="entry name" value="Nucleotide-diphossugar_trans"/>
</dbReference>
<evidence type="ECO:0000313" key="4">
    <source>
        <dbReference type="Proteomes" id="UP001565927"/>
    </source>
</evidence>
<dbReference type="InterPro" id="IPR050834">
    <property type="entry name" value="Glycosyltransf_2"/>
</dbReference>
<keyword evidence="3" id="KW-0328">Glycosyltransferase</keyword>